<protein>
    <recommendedName>
        <fullName evidence="3">DUF4878 domain-containing protein</fullName>
    </recommendedName>
</protein>
<comment type="caution">
    <text evidence="1">The sequence shown here is derived from an EMBL/GenBank/DDBJ whole genome shotgun (WGS) entry which is preliminary data.</text>
</comment>
<reference evidence="1 2" key="1">
    <citation type="submission" date="2024-01" db="EMBL/GenBank/DDBJ databases">
        <title>Seven novel Bacillus-like species.</title>
        <authorList>
            <person name="Liu G."/>
        </authorList>
    </citation>
    <scope>NUCLEOTIDE SEQUENCE [LARGE SCALE GENOMIC DNA]</scope>
    <source>
        <strain evidence="1 2">FJAT-51639</strain>
    </source>
</reference>
<dbReference type="EMBL" id="JBAWSX010000020">
    <property type="protein sequence ID" value="MEI4804001.1"/>
    <property type="molecule type" value="Genomic_DNA"/>
</dbReference>
<evidence type="ECO:0000313" key="1">
    <source>
        <dbReference type="EMBL" id="MEI4804001.1"/>
    </source>
</evidence>
<dbReference type="Proteomes" id="UP001372526">
    <property type="component" value="Unassembled WGS sequence"/>
</dbReference>
<evidence type="ECO:0008006" key="3">
    <source>
        <dbReference type="Google" id="ProtNLM"/>
    </source>
</evidence>
<sequence length="153" mass="18198">MNKKKIGLLILVIIILWLVFPLSPYLAGLNHTEQKLYDKLQKSQDIYTLKEQKPKTIVRLYLHSIQEGNYEITYLFYNNDEKMTEEKKQFLKEAPEFHKKILSSFIFARSSVVINEDYKDSAVINLPPWTGTNIQFHMYKKNGTWFIYDVPFQ</sequence>
<dbReference type="RefSeq" id="WP_336474281.1">
    <property type="nucleotide sequence ID" value="NZ_JBAWSX010000020.1"/>
</dbReference>
<organism evidence="1 2">
    <name type="scientific">Bacillus bruguierae</name>
    <dbReference type="NCBI Taxonomy" id="3127667"/>
    <lineage>
        <taxon>Bacteria</taxon>
        <taxon>Bacillati</taxon>
        <taxon>Bacillota</taxon>
        <taxon>Bacilli</taxon>
        <taxon>Bacillales</taxon>
        <taxon>Bacillaceae</taxon>
        <taxon>Bacillus</taxon>
    </lineage>
</organism>
<keyword evidence="2" id="KW-1185">Reference proteome</keyword>
<evidence type="ECO:0000313" key="2">
    <source>
        <dbReference type="Proteomes" id="UP001372526"/>
    </source>
</evidence>
<proteinExistence type="predicted"/>
<gene>
    <name evidence="1" type="ORF">WAZ07_22840</name>
</gene>
<name>A0ABU8FMS0_9BACI</name>
<accession>A0ABU8FMS0</accession>